<dbReference type="AlphaFoldDB" id="A0A415G782"/>
<dbReference type="EMBL" id="QRNJ01000028">
    <property type="protein sequence ID" value="RHK39153.1"/>
    <property type="molecule type" value="Genomic_DNA"/>
</dbReference>
<accession>A0A415G782</accession>
<organism evidence="1 3">
    <name type="scientific">Anaerobutyricum hallii</name>
    <dbReference type="NCBI Taxonomy" id="39488"/>
    <lineage>
        <taxon>Bacteria</taxon>
        <taxon>Bacillati</taxon>
        <taxon>Bacillota</taxon>
        <taxon>Clostridia</taxon>
        <taxon>Lachnospirales</taxon>
        <taxon>Lachnospiraceae</taxon>
        <taxon>Anaerobutyricum</taxon>
    </lineage>
</organism>
<evidence type="ECO:0000313" key="1">
    <source>
        <dbReference type="EMBL" id="RHK39153.1"/>
    </source>
</evidence>
<dbReference type="EMBL" id="QRQO01000006">
    <property type="protein sequence ID" value="RHN16135.1"/>
    <property type="molecule type" value="Genomic_DNA"/>
</dbReference>
<evidence type="ECO:0000313" key="4">
    <source>
        <dbReference type="Proteomes" id="UP000283700"/>
    </source>
</evidence>
<protein>
    <submittedName>
        <fullName evidence="1">Uncharacterized protein</fullName>
    </submittedName>
</protein>
<evidence type="ECO:0000313" key="3">
    <source>
        <dbReference type="Proteomes" id="UP000283497"/>
    </source>
</evidence>
<gene>
    <name evidence="1" type="ORF">DW068_08315</name>
    <name evidence="2" type="ORF">DWZ29_03240</name>
</gene>
<dbReference type="Proteomes" id="UP000283700">
    <property type="component" value="Unassembled WGS sequence"/>
</dbReference>
<evidence type="ECO:0000313" key="2">
    <source>
        <dbReference type="EMBL" id="RHN16135.1"/>
    </source>
</evidence>
<dbReference type="Proteomes" id="UP000283497">
    <property type="component" value="Unassembled WGS sequence"/>
</dbReference>
<proteinExistence type="predicted"/>
<sequence>MISLRELMVNTVYYYGIRPLQVLKVISQVHMAKIRFLDTQEETFLDISGIREIPSTDKYITINC</sequence>
<comment type="caution">
    <text evidence="1">The sequence shown here is derived from an EMBL/GenBank/DDBJ whole genome shotgun (WGS) entry which is preliminary data.</text>
</comment>
<reference evidence="3 4" key="1">
    <citation type="submission" date="2018-08" db="EMBL/GenBank/DDBJ databases">
        <title>A genome reference for cultivated species of the human gut microbiota.</title>
        <authorList>
            <person name="Zou Y."/>
            <person name="Xue W."/>
            <person name="Luo G."/>
        </authorList>
    </citation>
    <scope>NUCLEOTIDE SEQUENCE [LARGE SCALE GENOMIC DNA]</scope>
    <source>
        <strain evidence="2 4">AF31-17AC</strain>
        <strain evidence="1 3">AF45-14BH</strain>
    </source>
</reference>
<name>A0A415G782_9FIRM</name>